<evidence type="ECO:0000256" key="4">
    <source>
        <dbReference type="ARBA" id="ARBA00023004"/>
    </source>
</evidence>
<comment type="caution">
    <text evidence="6">The sequence shown here is derived from an EMBL/GenBank/DDBJ whole genome shotgun (WGS) entry which is preliminary data.</text>
</comment>
<dbReference type="RefSeq" id="WP_144843578.1">
    <property type="nucleotide sequence ID" value="NZ_VNJI01000003.1"/>
</dbReference>
<dbReference type="EMBL" id="VNJI01000003">
    <property type="protein sequence ID" value="TVY11420.1"/>
    <property type="molecule type" value="Genomic_DNA"/>
</dbReference>
<evidence type="ECO:0000313" key="6">
    <source>
        <dbReference type="EMBL" id="TVY11420.1"/>
    </source>
</evidence>
<name>A0A559KH08_9BACL</name>
<dbReference type="GO" id="GO:0051539">
    <property type="term" value="F:4 iron, 4 sulfur cluster binding"/>
    <property type="evidence" value="ECO:0007669"/>
    <property type="project" value="UniProtKB-KW"/>
</dbReference>
<keyword evidence="4" id="KW-0408">Iron</keyword>
<dbReference type="InterPro" id="IPR039650">
    <property type="entry name" value="HdrA-like"/>
</dbReference>
<keyword evidence="2" id="KW-0479">Metal-binding</keyword>
<evidence type="ECO:0000256" key="3">
    <source>
        <dbReference type="ARBA" id="ARBA00023002"/>
    </source>
</evidence>
<evidence type="ECO:0000256" key="5">
    <source>
        <dbReference type="ARBA" id="ARBA00023014"/>
    </source>
</evidence>
<dbReference type="AlphaFoldDB" id="A0A559KH08"/>
<sequence>MEHNSTRQIINTQVLVLGGGAGGVGAALAAAREGAETILVDRQGFLGGNMTIGLPLLAFLDAQGRQVTRGLPQELVDRLIELGGSFGHRECPLHNSTTVIDPNLMKIVVFEKIKQYGVRPLLHCEIIGTTVVNGELKSVILKGKGKEIEIFADVFIDATGDGDVAYMAGAEFEKGQYANGETQPPTLMFTVGGFNLEKFMDHLEAHPQELKHGSSMKIRPGYTAEFLRASENHVFVGLKNTISKLRQEGKCPIDRDTIIYINLPREGYIALNCIRILNFDGTKIEELSRGEIESNLQILPLINMLKEHIPGFENIYLSSIAPFLGIRETRRIKGLQMIREDAAVNGVIPEDTIALGSYIIDIHSGTGDSTLIKSLAGPYGITYGATISKDVKGLMLSGRCISVDPVVFGSSRVMPTCMSVGEGVGIGAAIAAQQHIAPEEVDVQLIRQKLRHYGAIISMEDVVPTVAKS</sequence>
<proteinExistence type="predicted"/>
<protein>
    <submittedName>
        <fullName evidence="6">FAD-dependent oxidoreductase</fullName>
    </submittedName>
</protein>
<reference evidence="6 7" key="1">
    <citation type="submission" date="2019-07" db="EMBL/GenBank/DDBJ databases">
        <authorList>
            <person name="Kim J."/>
        </authorList>
    </citation>
    <scope>NUCLEOTIDE SEQUENCE [LARGE SCALE GENOMIC DNA]</scope>
    <source>
        <strain evidence="6 7">JC52</strain>
    </source>
</reference>
<organism evidence="6 7">
    <name type="scientific">Paenibacillus cremeus</name>
    <dbReference type="NCBI Taxonomy" id="2163881"/>
    <lineage>
        <taxon>Bacteria</taxon>
        <taxon>Bacillati</taxon>
        <taxon>Bacillota</taxon>
        <taxon>Bacilli</taxon>
        <taxon>Bacillales</taxon>
        <taxon>Paenibacillaceae</taxon>
        <taxon>Paenibacillus</taxon>
    </lineage>
</organism>
<keyword evidence="7" id="KW-1185">Reference proteome</keyword>
<dbReference type="GO" id="GO:0046872">
    <property type="term" value="F:metal ion binding"/>
    <property type="evidence" value="ECO:0007669"/>
    <property type="project" value="UniProtKB-KW"/>
</dbReference>
<keyword evidence="5" id="KW-0411">Iron-sulfur</keyword>
<dbReference type="PANTHER" id="PTHR43498">
    <property type="entry name" value="FERREDOXIN:COB-COM HETERODISULFIDE REDUCTASE SUBUNIT A"/>
    <property type="match status" value="1"/>
</dbReference>
<dbReference type="Pfam" id="PF12831">
    <property type="entry name" value="FAD_oxidored"/>
    <property type="match status" value="1"/>
</dbReference>
<dbReference type="SUPFAM" id="SSF51905">
    <property type="entry name" value="FAD/NAD(P)-binding domain"/>
    <property type="match status" value="1"/>
</dbReference>
<dbReference type="Proteomes" id="UP000317036">
    <property type="component" value="Unassembled WGS sequence"/>
</dbReference>
<gene>
    <name evidence="6" type="ORF">FPZ49_04115</name>
</gene>
<dbReference type="Gene3D" id="3.50.50.60">
    <property type="entry name" value="FAD/NAD(P)-binding domain"/>
    <property type="match status" value="1"/>
</dbReference>
<evidence type="ECO:0000256" key="1">
    <source>
        <dbReference type="ARBA" id="ARBA00022485"/>
    </source>
</evidence>
<dbReference type="PANTHER" id="PTHR43498:SF1">
    <property type="entry name" value="COB--COM HETERODISULFIDE REDUCTASE IRON-SULFUR SUBUNIT A"/>
    <property type="match status" value="1"/>
</dbReference>
<evidence type="ECO:0000313" key="7">
    <source>
        <dbReference type="Proteomes" id="UP000317036"/>
    </source>
</evidence>
<accession>A0A559KH08</accession>
<evidence type="ECO:0000256" key="2">
    <source>
        <dbReference type="ARBA" id="ARBA00022723"/>
    </source>
</evidence>
<dbReference type="InterPro" id="IPR036188">
    <property type="entry name" value="FAD/NAD-bd_sf"/>
</dbReference>
<keyword evidence="3" id="KW-0560">Oxidoreductase</keyword>
<keyword evidence="1" id="KW-0004">4Fe-4S</keyword>
<dbReference type="OrthoDB" id="9777740at2"/>
<dbReference type="GO" id="GO:0016491">
    <property type="term" value="F:oxidoreductase activity"/>
    <property type="evidence" value="ECO:0007669"/>
    <property type="project" value="UniProtKB-KW"/>
</dbReference>